<dbReference type="EMBL" id="MU005571">
    <property type="protein sequence ID" value="KAF2690472.1"/>
    <property type="molecule type" value="Genomic_DNA"/>
</dbReference>
<evidence type="ECO:0000313" key="2">
    <source>
        <dbReference type="EMBL" id="KAF2690472.1"/>
    </source>
</evidence>
<dbReference type="AlphaFoldDB" id="A0A6G1JIU4"/>
<keyword evidence="3" id="KW-1185">Reference proteome</keyword>
<proteinExistence type="predicted"/>
<dbReference type="Proteomes" id="UP000799291">
    <property type="component" value="Unassembled WGS sequence"/>
</dbReference>
<evidence type="ECO:0000259" key="1">
    <source>
        <dbReference type="Pfam" id="PF14832"/>
    </source>
</evidence>
<gene>
    <name evidence="2" type="ORF">K458DRAFT_106050</name>
</gene>
<protein>
    <recommendedName>
        <fullName evidence="1">Tautomerase cis-CaaD-like domain-containing protein</fullName>
    </recommendedName>
</protein>
<feature type="domain" description="Tautomerase cis-CaaD-like" evidence="1">
    <location>
        <begin position="1"/>
        <end position="73"/>
    </location>
</feature>
<name>A0A6G1JIU4_9PLEO</name>
<accession>A0A6G1JIU4</accession>
<dbReference type="SUPFAM" id="SSF55331">
    <property type="entry name" value="Tautomerase/MIF"/>
    <property type="match status" value="1"/>
</dbReference>
<dbReference type="InterPro" id="IPR028116">
    <property type="entry name" value="Cis-CaaD-like"/>
</dbReference>
<dbReference type="Gene3D" id="3.30.429.10">
    <property type="entry name" value="Macrophage Migration Inhibitory Factor"/>
    <property type="match status" value="1"/>
</dbReference>
<organism evidence="2 3">
    <name type="scientific">Lentithecium fluviatile CBS 122367</name>
    <dbReference type="NCBI Taxonomy" id="1168545"/>
    <lineage>
        <taxon>Eukaryota</taxon>
        <taxon>Fungi</taxon>
        <taxon>Dikarya</taxon>
        <taxon>Ascomycota</taxon>
        <taxon>Pezizomycotina</taxon>
        <taxon>Dothideomycetes</taxon>
        <taxon>Pleosporomycetidae</taxon>
        <taxon>Pleosporales</taxon>
        <taxon>Massarineae</taxon>
        <taxon>Lentitheciaceae</taxon>
        <taxon>Lentithecium</taxon>
    </lineage>
</organism>
<reference evidence="2" key="1">
    <citation type="journal article" date="2020" name="Stud. Mycol.">
        <title>101 Dothideomycetes genomes: a test case for predicting lifestyles and emergence of pathogens.</title>
        <authorList>
            <person name="Haridas S."/>
            <person name="Albert R."/>
            <person name="Binder M."/>
            <person name="Bloem J."/>
            <person name="Labutti K."/>
            <person name="Salamov A."/>
            <person name="Andreopoulos B."/>
            <person name="Baker S."/>
            <person name="Barry K."/>
            <person name="Bills G."/>
            <person name="Bluhm B."/>
            <person name="Cannon C."/>
            <person name="Castanera R."/>
            <person name="Culley D."/>
            <person name="Daum C."/>
            <person name="Ezra D."/>
            <person name="Gonzalez J."/>
            <person name="Henrissat B."/>
            <person name="Kuo A."/>
            <person name="Liang C."/>
            <person name="Lipzen A."/>
            <person name="Lutzoni F."/>
            <person name="Magnuson J."/>
            <person name="Mondo S."/>
            <person name="Nolan M."/>
            <person name="Ohm R."/>
            <person name="Pangilinan J."/>
            <person name="Park H.-J."/>
            <person name="Ramirez L."/>
            <person name="Alfaro M."/>
            <person name="Sun H."/>
            <person name="Tritt A."/>
            <person name="Yoshinaga Y."/>
            <person name="Zwiers L.-H."/>
            <person name="Turgeon B."/>
            <person name="Goodwin S."/>
            <person name="Spatafora J."/>
            <person name="Crous P."/>
            <person name="Grigoriev I."/>
        </authorList>
    </citation>
    <scope>NUCLEOTIDE SEQUENCE</scope>
    <source>
        <strain evidence="2">CBS 122367</strain>
    </source>
</reference>
<dbReference type="InterPro" id="IPR014347">
    <property type="entry name" value="Tautomerase/MIF_sf"/>
</dbReference>
<dbReference type="OrthoDB" id="9981319at2759"/>
<evidence type="ECO:0000313" key="3">
    <source>
        <dbReference type="Proteomes" id="UP000799291"/>
    </source>
</evidence>
<dbReference type="Pfam" id="PF14832">
    <property type="entry name" value="Tautomerase_3"/>
    <property type="match status" value="1"/>
</dbReference>
<sequence>MPHYEIFHSTPLTPNQCRQLAEAITTLHCTTFSVPSAFVNITFHHSDRGYTRITFVGGKEVRSLCRLRCCSFAQCTFRDDPISMR</sequence>